<dbReference type="InterPro" id="IPR016161">
    <property type="entry name" value="Ald_DH/histidinol_DH"/>
</dbReference>
<dbReference type="EC" id="1.2.1.3" evidence="3"/>
<reference evidence="8 9" key="1">
    <citation type="journal article" date="2013" name="BMC Genomics">
        <title>The genome and transcriptome of the pine saprophyte Ophiostoma piceae, and a comparison with the bark beetle-associated pine pathogen Grosmannia clavigera.</title>
        <authorList>
            <person name="Haridas S."/>
            <person name="Wang Y."/>
            <person name="Lim L."/>
            <person name="Massoumi Alamouti S."/>
            <person name="Jackman S."/>
            <person name="Docking R."/>
            <person name="Robertson G."/>
            <person name="Birol I."/>
            <person name="Bohlmann J."/>
            <person name="Breuil C."/>
        </authorList>
    </citation>
    <scope>NUCLEOTIDE SEQUENCE [LARGE SCALE GENOMIC DNA]</scope>
    <source>
        <strain evidence="8 9">UAMH 11346</strain>
    </source>
</reference>
<dbReference type="PROSITE" id="PS00687">
    <property type="entry name" value="ALDEHYDE_DEHYDR_GLU"/>
    <property type="match status" value="1"/>
</dbReference>
<feature type="domain" description="Aldehyde dehydrogenase" evidence="7">
    <location>
        <begin position="18"/>
        <end position="490"/>
    </location>
</feature>
<dbReference type="FunFam" id="3.40.605.10:FF:000007">
    <property type="entry name" value="NAD/NADP-dependent betaine aldehyde dehydrogenase"/>
    <property type="match status" value="1"/>
</dbReference>
<evidence type="ECO:0000256" key="3">
    <source>
        <dbReference type="ARBA" id="ARBA00024226"/>
    </source>
</evidence>
<dbReference type="PANTHER" id="PTHR11699">
    <property type="entry name" value="ALDEHYDE DEHYDROGENASE-RELATED"/>
    <property type="match status" value="1"/>
</dbReference>
<dbReference type="InterPro" id="IPR016162">
    <property type="entry name" value="Ald_DH_N"/>
</dbReference>
<protein>
    <recommendedName>
        <fullName evidence="3">aldehyde dehydrogenase (NAD(+))</fullName>
        <ecNumber evidence="3">1.2.1.3</ecNumber>
    </recommendedName>
</protein>
<dbReference type="PROSITE" id="PS00070">
    <property type="entry name" value="ALDEHYDE_DEHYDR_CYS"/>
    <property type="match status" value="1"/>
</dbReference>
<comment type="catalytic activity">
    <reaction evidence="4">
        <text>an aldehyde + NAD(+) + H2O = a carboxylate + NADH + 2 H(+)</text>
        <dbReference type="Rhea" id="RHEA:16185"/>
        <dbReference type="ChEBI" id="CHEBI:15377"/>
        <dbReference type="ChEBI" id="CHEBI:15378"/>
        <dbReference type="ChEBI" id="CHEBI:17478"/>
        <dbReference type="ChEBI" id="CHEBI:29067"/>
        <dbReference type="ChEBI" id="CHEBI:57540"/>
        <dbReference type="ChEBI" id="CHEBI:57945"/>
        <dbReference type="EC" id="1.2.1.3"/>
    </reaction>
</comment>
<dbReference type="Proteomes" id="UP000016923">
    <property type="component" value="Unassembled WGS sequence"/>
</dbReference>
<dbReference type="STRING" id="1262450.S3CT87"/>
<gene>
    <name evidence="8" type="ORF">F503_01800</name>
</gene>
<dbReference type="Gene3D" id="3.40.605.10">
    <property type="entry name" value="Aldehyde Dehydrogenase, Chain A, domain 1"/>
    <property type="match status" value="1"/>
</dbReference>
<dbReference type="VEuPathDB" id="FungiDB:F503_01800"/>
<dbReference type="EMBL" id="KE148164">
    <property type="protein sequence ID" value="EPE03910.1"/>
    <property type="molecule type" value="Genomic_DNA"/>
</dbReference>
<dbReference type="Pfam" id="PF00171">
    <property type="entry name" value="Aldedh"/>
    <property type="match status" value="1"/>
</dbReference>
<dbReference type="InterPro" id="IPR029510">
    <property type="entry name" value="Ald_DH_CS_GLU"/>
</dbReference>
<dbReference type="InterPro" id="IPR016163">
    <property type="entry name" value="Ald_DH_C"/>
</dbReference>
<dbReference type="FunFam" id="3.40.309.10:FF:000009">
    <property type="entry name" value="Aldehyde dehydrogenase A"/>
    <property type="match status" value="1"/>
</dbReference>
<organism evidence="8 9">
    <name type="scientific">Ophiostoma piceae (strain UAMH 11346)</name>
    <name type="common">Sap stain fungus</name>
    <dbReference type="NCBI Taxonomy" id="1262450"/>
    <lineage>
        <taxon>Eukaryota</taxon>
        <taxon>Fungi</taxon>
        <taxon>Dikarya</taxon>
        <taxon>Ascomycota</taxon>
        <taxon>Pezizomycotina</taxon>
        <taxon>Sordariomycetes</taxon>
        <taxon>Sordariomycetidae</taxon>
        <taxon>Ophiostomatales</taxon>
        <taxon>Ophiostomataceae</taxon>
        <taxon>Ophiostoma</taxon>
    </lineage>
</organism>
<sequence length="517" mass="54576">MSLPVYRLWSGGQEKEGTEEPIPVENPATGEVFATCQSASAQDVDDAVQAAHAVFVKGTWSSSAARAQRADVLEAAAAKLTDALPELIRLEVQQTGRATREMQAQVPSLVRWFRYYAALLRTDEKPVFPTMGKLHNWSEREPLGVVVLVTPFNHPLLIAVKKLAPALAAGNSVILKPSELTPLSSLRLGVLLQEAGLPAGVFSVLPGPGIVTAAALATHPLVRSVDITGGTVAGRALGAMAGRNLAKFNAELGGKAPVVVFGDADIEAAINGVAFGAFVASGQTCVAATRILVEKSVFPQVVAGLERKARFIEANMGRAPTDGACTMGPLVSAKQLRHVESLVNDAVTGSQLATAVVGGARMTSTAAYDYARGYYFPPTILVSAEGKNILDSRVWKEEAFGPVIVVAPFETEAEAVALANDSEFGLGGAVWTKDLSRAFRVSQQIRAGIVWVNTHHRNDPSSPWGGVTSSSGVGSENGREALHYYTMAKSTVINYAAPEDAKAEDWFNDGGATVRYG</sequence>
<evidence type="ECO:0000256" key="2">
    <source>
        <dbReference type="ARBA" id="ARBA00023002"/>
    </source>
</evidence>
<dbReference type="Gene3D" id="3.40.309.10">
    <property type="entry name" value="Aldehyde Dehydrogenase, Chain A, domain 2"/>
    <property type="match status" value="1"/>
</dbReference>
<feature type="active site" evidence="5">
    <location>
        <position position="251"/>
    </location>
</feature>
<evidence type="ECO:0000256" key="1">
    <source>
        <dbReference type="ARBA" id="ARBA00009986"/>
    </source>
</evidence>
<evidence type="ECO:0000256" key="5">
    <source>
        <dbReference type="PROSITE-ProRule" id="PRU10007"/>
    </source>
</evidence>
<dbReference type="OMA" id="NHTPFTG"/>
<dbReference type="AlphaFoldDB" id="S3CT87"/>
<dbReference type="GO" id="GO:0004029">
    <property type="term" value="F:aldehyde dehydrogenase (NAD+) activity"/>
    <property type="evidence" value="ECO:0007669"/>
    <property type="project" value="UniProtKB-EC"/>
</dbReference>
<dbReference type="InterPro" id="IPR016160">
    <property type="entry name" value="Ald_DH_CS_CYS"/>
</dbReference>
<evidence type="ECO:0000259" key="7">
    <source>
        <dbReference type="Pfam" id="PF00171"/>
    </source>
</evidence>
<evidence type="ECO:0000256" key="4">
    <source>
        <dbReference type="ARBA" id="ARBA00049194"/>
    </source>
</evidence>
<dbReference type="InterPro" id="IPR015590">
    <property type="entry name" value="Aldehyde_DH_dom"/>
</dbReference>
<accession>S3CT87</accession>
<dbReference type="HOGENOM" id="CLU_005391_0_0_1"/>
<evidence type="ECO:0000313" key="9">
    <source>
        <dbReference type="Proteomes" id="UP000016923"/>
    </source>
</evidence>
<evidence type="ECO:0000313" key="8">
    <source>
        <dbReference type="EMBL" id="EPE03910.1"/>
    </source>
</evidence>
<comment type="similarity">
    <text evidence="1 6">Belongs to the aldehyde dehydrogenase family.</text>
</comment>
<dbReference type="eggNOG" id="KOG2450">
    <property type="taxonomic scope" value="Eukaryota"/>
</dbReference>
<evidence type="ECO:0000256" key="6">
    <source>
        <dbReference type="RuleBase" id="RU003345"/>
    </source>
</evidence>
<name>S3CT87_OPHP1</name>
<proteinExistence type="inferred from homology"/>
<keyword evidence="9" id="KW-1185">Reference proteome</keyword>
<keyword evidence="2 6" id="KW-0560">Oxidoreductase</keyword>
<dbReference type="SUPFAM" id="SSF53720">
    <property type="entry name" value="ALDH-like"/>
    <property type="match status" value="1"/>
</dbReference>
<dbReference type="OrthoDB" id="310895at2759"/>